<organism evidence="2 3">
    <name type="scientific">Entamoeba histolytica</name>
    <dbReference type="NCBI Taxonomy" id="5759"/>
    <lineage>
        <taxon>Eukaryota</taxon>
        <taxon>Amoebozoa</taxon>
        <taxon>Evosea</taxon>
        <taxon>Archamoebae</taxon>
        <taxon>Mastigamoebida</taxon>
        <taxon>Entamoebidae</taxon>
        <taxon>Entamoeba</taxon>
    </lineage>
</organism>
<feature type="compositionally biased region" description="Low complexity" evidence="1">
    <location>
        <begin position="158"/>
        <end position="167"/>
    </location>
</feature>
<dbReference type="VEuPathDB" id="AmoebaDB:EHI_142910"/>
<dbReference type="VEuPathDB" id="AmoebaDB:EHI8A_040800"/>
<dbReference type="VEuPathDB" id="AmoebaDB:EHI7A_041920"/>
<feature type="region of interest" description="Disordered" evidence="1">
    <location>
        <begin position="1"/>
        <end position="38"/>
    </location>
</feature>
<name>A0A5K1VLU8_ENTHI</name>
<dbReference type="OMA" id="QDSANHI"/>
<sequence>MSTQVESSPSNNNQLQQETKSEEQMSICSEHSPTTPAPFWSEEEQLLLDENIKKLEITEDNLKSIFQISMLFPNKSIQQLTMRVHWLQLKETVSWENYWKTFQRKEQQTPLQSPKDSNHSSPRYKMEKLRNRKSCQFIPKKLSEDQQRRKRKSVPNGLDDSSPISSPDLLKVQSKYQSLNQQTQSDSIQSDLSDPLTQIPGLIQFKGPMNLKHNRGSARFMQLQSLQERNELNSLQYQQQSSNDQIKRRSGIISVMQTSSQQNIPFTSIQQSKILNSSQIQQPLRSINQKPVTTTHITRHQSLPQTLQPRVLINQSIPINSLQLNAINQSQYIINQIDILLKENESILKCIQESIQFNIALNPNYINAFNKNLHSLLFLTDELAKPSSLPFLKLVLSIPPLLSQQINQPPIEPISTTINNK</sequence>
<protein>
    <submittedName>
        <fullName evidence="2">Uncharacterized protein</fullName>
    </submittedName>
</protein>
<comment type="caution">
    <text evidence="2">The sequence shown here is derived from an EMBL/GenBank/DDBJ whole genome shotgun (WGS) entry which is preliminary data.</text>
</comment>
<dbReference type="AlphaFoldDB" id="A0A5K1VLU8"/>
<feature type="compositionally biased region" description="Polar residues" evidence="1">
    <location>
        <begin position="108"/>
        <end position="121"/>
    </location>
</feature>
<proteinExistence type="predicted"/>
<dbReference type="Proteomes" id="UP000078387">
    <property type="component" value="Unassembled WGS sequence"/>
</dbReference>
<dbReference type="VEuPathDB" id="AmoebaDB:EHI5A_017310"/>
<dbReference type="EMBL" id="BDEQ01000001">
    <property type="protein sequence ID" value="GAT97040.1"/>
    <property type="molecule type" value="Genomic_DNA"/>
</dbReference>
<evidence type="ECO:0000256" key="1">
    <source>
        <dbReference type="SAM" id="MobiDB-lite"/>
    </source>
</evidence>
<evidence type="ECO:0000313" key="3">
    <source>
        <dbReference type="Proteomes" id="UP000078387"/>
    </source>
</evidence>
<evidence type="ECO:0000313" key="2">
    <source>
        <dbReference type="EMBL" id="GAT97040.1"/>
    </source>
</evidence>
<reference evidence="2 3" key="1">
    <citation type="submission" date="2016-05" db="EMBL/GenBank/DDBJ databases">
        <title>First whole genome sequencing of Entamoeba histolytica HM1:IMSS-clone-6.</title>
        <authorList>
            <person name="Mukherjee Avik.K."/>
            <person name="Izumyama S."/>
            <person name="Nakada-Tsukui K."/>
            <person name="Nozaki T."/>
        </authorList>
    </citation>
    <scope>NUCLEOTIDE SEQUENCE [LARGE SCALE GENOMIC DNA]</scope>
    <source>
        <strain evidence="2 3">HM1:IMSS clone 6</strain>
    </source>
</reference>
<accession>A0A5K1VLU8</accession>
<dbReference type="VEuPathDB" id="AmoebaDB:KM1_023370"/>
<feature type="compositionally biased region" description="Polar residues" evidence="1">
    <location>
        <begin position="1"/>
        <end position="34"/>
    </location>
</feature>
<feature type="region of interest" description="Disordered" evidence="1">
    <location>
        <begin position="105"/>
        <end position="167"/>
    </location>
</feature>
<gene>
    <name evidence="2" type="ORF">CL6EHI_142910</name>
</gene>